<sequence length="482" mass="52365">MTWKDATAMAQAVNQKQVSAKELVQETIDRIEKLNPALNAVVSKQYEEALKEAEKEDYLGKPFAGVPFLLKDLGQNEKGQPSSAGSRLLAGRSAGHTDTYVQRLKDLGFIIVGRTNTPEFGFKNISDASLHGPVNLPLDPSRNAGGSSGGAAAALASGMVSIAAASDGGGSIRIPASFNGLIGLKTSRGRIPVGPKSYRGWQGASVNFALTKSVRDTQRLLYHFQDYQLEAPFPLAKLSEEEVFGKLSRPLKIAYYTKSPVGSKVSPEAVEAVQKACHHLANLGHEVVELSEYPLDGVSLMKSFYLMNSVDTAQMFDEIEAAFGRQMTLDDMEVMSWAIYQSGQTIPAKLHSKALLDWDQFGASMARFHGEYDLLLTPTVADVAPKHGQFNLSADLLDSLKHTQNYSMEEQQDLIWQMFEDSLALTPFTQQANICGQPAISLPTYVRADGLPIGIQLTAAKGREDLLLQLADQMEAAGLLNL</sequence>
<evidence type="ECO:0000313" key="3">
    <source>
        <dbReference type="EMBL" id="AIG42819.1"/>
    </source>
</evidence>
<gene>
    <name evidence="3" type="ORF">ID09_01560</name>
</gene>
<keyword evidence="3" id="KW-0378">Hydrolase</keyword>
<evidence type="ECO:0000256" key="1">
    <source>
        <dbReference type="ARBA" id="ARBA00009199"/>
    </source>
</evidence>
<proteinExistence type="inferred from homology"/>
<evidence type="ECO:0000313" key="4">
    <source>
        <dbReference type="Proteomes" id="UP000028185"/>
    </source>
</evidence>
<comment type="similarity">
    <text evidence="1">Belongs to the amidase family.</text>
</comment>
<dbReference type="Gene3D" id="3.90.1300.10">
    <property type="entry name" value="Amidase signature (AS) domain"/>
    <property type="match status" value="1"/>
</dbReference>
<name>A0A075SES1_STRSU</name>
<dbReference type="AlphaFoldDB" id="A0A075SES1"/>
<dbReference type="InterPro" id="IPR000120">
    <property type="entry name" value="Amidase"/>
</dbReference>
<dbReference type="PANTHER" id="PTHR11895:SF7">
    <property type="entry name" value="GLUTAMYL-TRNA(GLN) AMIDOTRANSFERASE SUBUNIT A, MITOCHONDRIAL"/>
    <property type="match status" value="1"/>
</dbReference>
<dbReference type="InterPro" id="IPR036928">
    <property type="entry name" value="AS_sf"/>
</dbReference>
<dbReference type="PATRIC" id="fig|1214179.4.peg.284"/>
<dbReference type="InterPro" id="IPR023631">
    <property type="entry name" value="Amidase_dom"/>
</dbReference>
<evidence type="ECO:0000259" key="2">
    <source>
        <dbReference type="Pfam" id="PF01425"/>
    </source>
</evidence>
<accession>A0A075SES1</accession>
<dbReference type="GO" id="GO:0004040">
    <property type="term" value="F:amidase activity"/>
    <property type="evidence" value="ECO:0007669"/>
    <property type="project" value="UniProtKB-EC"/>
</dbReference>
<reference evidence="3 4" key="1">
    <citation type="journal article" date="2014" name="Genome Announc.">
        <title>Whole-Genome Sequence of Streptococcus suis Serotype 4 Reference Strain 6407.</title>
        <authorList>
            <person name="Wang K."/>
            <person name="Chen J."/>
            <person name="Yao H."/>
            <person name="Lu C."/>
        </authorList>
    </citation>
    <scope>NUCLEOTIDE SEQUENCE [LARGE SCALE GENOMIC DNA]</scope>
    <source>
        <strain evidence="3">6407</strain>
    </source>
</reference>
<dbReference type="RefSeq" id="WP_024382029.1">
    <property type="nucleotide sequence ID" value="NZ_ALLE01000024.1"/>
</dbReference>
<dbReference type="Proteomes" id="UP000028185">
    <property type="component" value="Chromosome"/>
</dbReference>
<dbReference type="PROSITE" id="PS00571">
    <property type="entry name" value="AMIDASES"/>
    <property type="match status" value="1"/>
</dbReference>
<dbReference type="SUPFAM" id="SSF75304">
    <property type="entry name" value="Amidase signature (AS) enzymes"/>
    <property type="match status" value="1"/>
</dbReference>
<protein>
    <submittedName>
        <fullName evidence="3">Amidase</fullName>
        <ecNumber evidence="3">3.5.1.4</ecNumber>
    </submittedName>
</protein>
<dbReference type="EMBL" id="CP008921">
    <property type="protein sequence ID" value="AIG42819.1"/>
    <property type="molecule type" value="Genomic_DNA"/>
</dbReference>
<dbReference type="PANTHER" id="PTHR11895">
    <property type="entry name" value="TRANSAMIDASE"/>
    <property type="match status" value="1"/>
</dbReference>
<dbReference type="EC" id="3.5.1.4" evidence="3"/>
<organism evidence="3 4">
    <name type="scientific">Streptococcus suis 6407</name>
    <dbReference type="NCBI Taxonomy" id="1214179"/>
    <lineage>
        <taxon>Bacteria</taxon>
        <taxon>Bacillati</taxon>
        <taxon>Bacillota</taxon>
        <taxon>Bacilli</taxon>
        <taxon>Lactobacillales</taxon>
        <taxon>Streptococcaceae</taxon>
        <taxon>Streptococcus</taxon>
    </lineage>
</organism>
<dbReference type="HOGENOM" id="CLU_009600_0_4_9"/>
<dbReference type="Pfam" id="PF01425">
    <property type="entry name" value="Amidase"/>
    <property type="match status" value="1"/>
</dbReference>
<feature type="domain" description="Amidase" evidence="2">
    <location>
        <begin position="22"/>
        <end position="468"/>
    </location>
</feature>
<dbReference type="NCBIfam" id="NF005099">
    <property type="entry name" value="PRK06529.1"/>
    <property type="match status" value="1"/>
</dbReference>
<dbReference type="InterPro" id="IPR020556">
    <property type="entry name" value="Amidase_CS"/>
</dbReference>